<reference evidence="2 3" key="1">
    <citation type="submission" date="2018-08" db="EMBL/GenBank/DDBJ databases">
        <title>Paenibacillus sp. M4BSY-1, whole genome shotgun sequence.</title>
        <authorList>
            <person name="Tuo L."/>
        </authorList>
    </citation>
    <scope>NUCLEOTIDE SEQUENCE [LARGE SCALE GENOMIC DNA]</scope>
    <source>
        <strain evidence="2 3">M4BSY-1</strain>
    </source>
</reference>
<name>A0A371PGU8_9BACL</name>
<protein>
    <submittedName>
        <fullName evidence="2">Uncharacterized protein</fullName>
    </submittedName>
</protein>
<evidence type="ECO:0000313" key="2">
    <source>
        <dbReference type="EMBL" id="REK75187.1"/>
    </source>
</evidence>
<keyword evidence="1" id="KW-0472">Membrane</keyword>
<keyword evidence="3" id="KW-1185">Reference proteome</keyword>
<comment type="caution">
    <text evidence="2">The sequence shown here is derived from an EMBL/GenBank/DDBJ whole genome shotgun (WGS) entry which is preliminary data.</text>
</comment>
<keyword evidence="1" id="KW-1133">Transmembrane helix</keyword>
<evidence type="ECO:0000256" key="1">
    <source>
        <dbReference type="SAM" id="Phobius"/>
    </source>
</evidence>
<proteinExistence type="predicted"/>
<gene>
    <name evidence="2" type="ORF">DX130_16300</name>
</gene>
<feature type="transmembrane region" description="Helical" evidence="1">
    <location>
        <begin position="27"/>
        <end position="48"/>
    </location>
</feature>
<dbReference type="AlphaFoldDB" id="A0A371PGU8"/>
<accession>A0A371PGU8</accession>
<evidence type="ECO:0000313" key="3">
    <source>
        <dbReference type="Proteomes" id="UP000261905"/>
    </source>
</evidence>
<organism evidence="2 3">
    <name type="scientific">Paenibacillus paeoniae</name>
    <dbReference type="NCBI Taxonomy" id="2292705"/>
    <lineage>
        <taxon>Bacteria</taxon>
        <taxon>Bacillati</taxon>
        <taxon>Bacillota</taxon>
        <taxon>Bacilli</taxon>
        <taxon>Bacillales</taxon>
        <taxon>Paenibacillaceae</taxon>
        <taxon>Paenibacillus</taxon>
    </lineage>
</organism>
<dbReference type="Proteomes" id="UP000261905">
    <property type="component" value="Unassembled WGS sequence"/>
</dbReference>
<dbReference type="EMBL" id="QUBQ01000002">
    <property type="protein sequence ID" value="REK75187.1"/>
    <property type="molecule type" value="Genomic_DNA"/>
</dbReference>
<keyword evidence="1" id="KW-0812">Transmembrane</keyword>
<sequence>MAAIRYNSQSGQRHTSTSIKSLNRKKVWYISLIGATMLFACGFGFAAAQSWKLFTPDGAVTVELRSLLHNEESDSTLDIAALQNMLAEGEAATFYIKDQNRYISLANERLYTDYKPFSSQIGDRAPLNEIGDSFVFQSGLLFHDLNDEIPNVTSWKNSITIGEISYQLKVLGEAVGYQANYKNDYGKQVSLKVWFHVPDQTIFSTEMNDLEVEKIKIGVTEAFYLKGLHSSAQRLIWGENDNQSYYRLDDLSVEKLSREHLIDIASPLINYEKSN</sequence>